<proteinExistence type="predicted"/>
<evidence type="ECO:0000256" key="1">
    <source>
        <dbReference type="SAM" id="MobiDB-lite"/>
    </source>
</evidence>
<keyword evidence="3" id="KW-1185">Reference proteome</keyword>
<gene>
    <name evidence="2" type="ORF">GXW79_02450</name>
</gene>
<evidence type="ECO:0000313" key="3">
    <source>
        <dbReference type="Proteomes" id="UP001196068"/>
    </source>
</evidence>
<protein>
    <submittedName>
        <fullName evidence="2">Uncharacterized protein</fullName>
    </submittedName>
</protein>
<accession>A0AAF1JUU3</accession>
<feature type="region of interest" description="Disordered" evidence="1">
    <location>
        <begin position="1"/>
        <end position="20"/>
    </location>
</feature>
<organism evidence="2 3">
    <name type="scientific">Plastoroseomonas arctica</name>
    <dbReference type="NCBI Taxonomy" id="1509237"/>
    <lineage>
        <taxon>Bacteria</taxon>
        <taxon>Pseudomonadati</taxon>
        <taxon>Pseudomonadota</taxon>
        <taxon>Alphaproteobacteria</taxon>
        <taxon>Acetobacterales</taxon>
        <taxon>Acetobacteraceae</taxon>
        <taxon>Plastoroseomonas</taxon>
    </lineage>
</organism>
<dbReference type="AlphaFoldDB" id="A0AAF1JUU3"/>
<evidence type="ECO:0000313" key="2">
    <source>
        <dbReference type="EMBL" id="MBR0653931.1"/>
    </source>
</evidence>
<sequence>MSAAQPDLFAAAPEPPPPVPPEVLDMVRARLHRLLALVRGAETMPWTDMLQAVAADNAFRSGYTMLPPEEGEPLWREFDAELDRLYAIANEGQVLD</sequence>
<name>A0AAF1JUU3_9PROT</name>
<comment type="caution">
    <text evidence="2">The sequence shown here is derived from an EMBL/GenBank/DDBJ whole genome shotgun (WGS) entry which is preliminary data.</text>
</comment>
<dbReference type="RefSeq" id="WP_211872639.1">
    <property type="nucleotide sequence ID" value="NZ_JAAEDH010000002.1"/>
</dbReference>
<dbReference type="EMBL" id="JAAEDH010000002">
    <property type="protein sequence ID" value="MBR0653931.1"/>
    <property type="molecule type" value="Genomic_DNA"/>
</dbReference>
<reference evidence="2" key="2">
    <citation type="journal article" date="2021" name="Syst. Appl. Microbiol.">
        <title>Roseomonas hellenica sp. nov., isolated from roots of wild-growing Alkanna tinctoria.</title>
        <authorList>
            <person name="Rat A."/>
            <person name="Naranjo H.D."/>
            <person name="Lebbe L."/>
            <person name="Cnockaert M."/>
            <person name="Krigas N."/>
            <person name="Grigoriadou K."/>
            <person name="Maloupa E."/>
            <person name="Willems A."/>
        </authorList>
    </citation>
    <scope>NUCLEOTIDE SEQUENCE</scope>
    <source>
        <strain evidence="2">LMG 28251</strain>
    </source>
</reference>
<reference evidence="2" key="1">
    <citation type="submission" date="2020-01" db="EMBL/GenBank/DDBJ databases">
        <authorList>
            <person name="Rat A."/>
        </authorList>
    </citation>
    <scope>NUCLEOTIDE SEQUENCE</scope>
    <source>
        <strain evidence="2">LMG 28251</strain>
    </source>
</reference>
<dbReference type="Proteomes" id="UP001196068">
    <property type="component" value="Unassembled WGS sequence"/>
</dbReference>